<dbReference type="CDD" id="cd13999">
    <property type="entry name" value="STKc_MAP3K-like"/>
    <property type="match status" value="1"/>
</dbReference>
<feature type="signal peptide" evidence="6">
    <location>
        <begin position="1"/>
        <end position="18"/>
    </location>
</feature>
<keyword evidence="1" id="KW-0723">Serine/threonine-protein kinase</keyword>
<evidence type="ECO:0000256" key="3">
    <source>
        <dbReference type="ARBA" id="ARBA00022840"/>
    </source>
</evidence>
<evidence type="ECO:0000259" key="7">
    <source>
        <dbReference type="PROSITE" id="PS50011"/>
    </source>
</evidence>
<dbReference type="GO" id="GO:0004674">
    <property type="term" value="F:protein serine/threonine kinase activity"/>
    <property type="evidence" value="ECO:0007669"/>
    <property type="project" value="UniProtKB-KW"/>
</dbReference>
<dbReference type="PRINTS" id="PR00109">
    <property type="entry name" value="TYRKINASE"/>
</dbReference>
<dbReference type="InterPro" id="IPR000719">
    <property type="entry name" value="Prot_kinase_dom"/>
</dbReference>
<dbReference type="PROSITE" id="PS50011">
    <property type="entry name" value="PROTEIN_KINASE_DOM"/>
    <property type="match status" value="2"/>
</dbReference>
<dbReference type="InterPro" id="IPR051681">
    <property type="entry name" value="Ser/Thr_Kinases-Pseudokinases"/>
</dbReference>
<evidence type="ECO:0000256" key="2">
    <source>
        <dbReference type="ARBA" id="ARBA00022741"/>
    </source>
</evidence>
<dbReference type="Proteomes" id="UP000243217">
    <property type="component" value="Unassembled WGS sequence"/>
</dbReference>
<dbReference type="GO" id="GO:0005524">
    <property type="term" value="F:ATP binding"/>
    <property type="evidence" value="ECO:0007669"/>
    <property type="project" value="UniProtKB-UniRule"/>
</dbReference>
<keyword evidence="5" id="KW-0812">Transmembrane</keyword>
<feature type="chain" id="PRO_5013139537" evidence="6">
    <location>
        <begin position="19"/>
        <end position="1052"/>
    </location>
</feature>
<feature type="transmembrane region" description="Helical" evidence="5">
    <location>
        <begin position="729"/>
        <end position="750"/>
    </location>
</feature>
<reference evidence="8 9" key="1">
    <citation type="journal article" date="2014" name="Genome Biol. Evol.">
        <title>The secreted proteins of Achlya hypogyna and Thraustotheca clavata identify the ancestral oomycete secretome and reveal gene acquisitions by horizontal gene transfer.</title>
        <authorList>
            <person name="Misner I."/>
            <person name="Blouin N."/>
            <person name="Leonard G."/>
            <person name="Richards T.A."/>
            <person name="Lane C.E."/>
        </authorList>
    </citation>
    <scope>NUCLEOTIDE SEQUENCE [LARGE SCALE GENOMIC DNA]</scope>
    <source>
        <strain evidence="8 9">ATCC 34112</strain>
    </source>
</reference>
<dbReference type="OrthoDB" id="79577at2759"/>
<dbReference type="AlphaFoldDB" id="A0A1W0A7W7"/>
<evidence type="ECO:0000256" key="6">
    <source>
        <dbReference type="SAM" id="SignalP"/>
    </source>
</evidence>
<accession>A0A1W0A7W7</accession>
<dbReference type="InterPro" id="IPR008271">
    <property type="entry name" value="Ser/Thr_kinase_AS"/>
</dbReference>
<dbReference type="PANTHER" id="PTHR44329:SF214">
    <property type="entry name" value="PROTEIN KINASE DOMAIN-CONTAINING PROTEIN"/>
    <property type="match status" value="1"/>
</dbReference>
<keyword evidence="6" id="KW-0732">Signal</keyword>
<evidence type="ECO:0000256" key="4">
    <source>
        <dbReference type="PROSITE-ProRule" id="PRU10141"/>
    </source>
</evidence>
<comment type="caution">
    <text evidence="8">The sequence shown here is derived from an EMBL/GenBank/DDBJ whole genome shotgun (WGS) entry which is preliminary data.</text>
</comment>
<feature type="transmembrane region" description="Helical" evidence="5">
    <location>
        <begin position="209"/>
        <end position="232"/>
    </location>
</feature>
<sequence>MYCFVVWFILALSHNVFAELNIATVYSLSNYRGVYTTFGAGNFSLTDVWIKNISSFKIKSGYELVGYYSNDFTRVYMIWDQNTRDLGGIWGRWMKSIKIRPQTFELTKAPNDKQAVALLYYGRSNDVEYKTASLLPGNVSPNYTVGAVDVTPGYQLTLYDSFNQSGDSKVFYGQSVPLEWDGVVKSYKVELRSNATSSGIVTAEPSNNIGLIIGIVAGVSVVISVITFIIIIKRRKKINEIEIGMIDVERLQQYRLETRLTKGVKLGEVIGRGSFAEVHKGKFNDEIVAVKVLQGSHRSSIEIQDFINEIALTASFKSPHIVKMIGAIWTIPSDIMAVMEFMDLGDLRDYLVKNNSSVFTWSKKLDILISLAEGLSYLHSLSVIHRDLKSRNILLDSEKGAKLSDFGIAKEDAHGTMTRGVGTYRWMAPEVLMETSYSVAADIYSFGVILSELDSHEIPYHNLKNPSTGFPLAEAAVIAGVANGTIKPTFSNSCPEWAKKLGEACLQNNPDDRPTIYEINSTLTKLKQNGANTFAQVDQIATVYMLSNYHGKNATFGIGNFRLEGSWSRNISSFTIKSGYEFVGYYSDNFTGAYMIWDQDTPDLGATWGDWIWSFQIRLQSFELTKLPNERHGIALIYNGSNIQANYKPLGYPPGNVPLNFTVGAVDVTPGYQLTLYNGYNQSGDYKVFYAQSMPIEWDAVVKSYKVELKSNLTEIALMTSQSPNDTGLIVGLSIGVATAITLVITFIILRRRKNSKNDEIGYINMEHLQKYRLEKNTKSVDLVEIIGCGSFGEVWKGKFNEETVAIKLLQENRNSARDIQEFVDEITLTASFNSPYIIKMIGAVWTTPTNVMAVMEIMNLGDLREYLVKNDSSVFTWDKKLNILISVVEALSYLHSLSIIHRDLKSRNVLLDSVKGAKLSDFGIAKQDLLTTMTRGIGTYRWMAPEVLTENCYGVAADVYSFGVLLSEMDTHEIPYHNIKNPANGFPLSDPSVIAGVVSGTLKLSFSNFCPTLIYDLGEACLQMNPEDRPTIFEIDATLSRLKQFPISHRF</sequence>
<feature type="domain" description="Protein kinase" evidence="7">
    <location>
        <begin position="781"/>
        <end position="1052"/>
    </location>
</feature>
<keyword evidence="5" id="KW-0472">Membrane</keyword>
<organism evidence="8 9">
    <name type="scientific">Thraustotheca clavata</name>
    <dbReference type="NCBI Taxonomy" id="74557"/>
    <lineage>
        <taxon>Eukaryota</taxon>
        <taxon>Sar</taxon>
        <taxon>Stramenopiles</taxon>
        <taxon>Oomycota</taxon>
        <taxon>Saprolegniomycetes</taxon>
        <taxon>Saprolegniales</taxon>
        <taxon>Achlyaceae</taxon>
        <taxon>Thraustotheca</taxon>
    </lineage>
</organism>
<evidence type="ECO:0000256" key="5">
    <source>
        <dbReference type="SAM" id="Phobius"/>
    </source>
</evidence>
<dbReference type="PROSITE" id="PS00108">
    <property type="entry name" value="PROTEIN_KINASE_ST"/>
    <property type="match status" value="2"/>
</dbReference>
<keyword evidence="2 4" id="KW-0547">Nucleotide-binding</keyword>
<dbReference type="InterPro" id="IPR001245">
    <property type="entry name" value="Ser-Thr/Tyr_kinase_cat_dom"/>
</dbReference>
<dbReference type="InterPro" id="IPR011009">
    <property type="entry name" value="Kinase-like_dom_sf"/>
</dbReference>
<dbReference type="Pfam" id="PF07714">
    <property type="entry name" value="PK_Tyr_Ser-Thr"/>
    <property type="match status" value="1"/>
</dbReference>
<dbReference type="Gene3D" id="1.10.510.10">
    <property type="entry name" value="Transferase(Phosphotransferase) domain 1"/>
    <property type="match status" value="2"/>
</dbReference>
<evidence type="ECO:0000313" key="9">
    <source>
        <dbReference type="Proteomes" id="UP000243217"/>
    </source>
</evidence>
<keyword evidence="9" id="KW-1185">Reference proteome</keyword>
<dbReference type="Gene3D" id="3.30.200.20">
    <property type="entry name" value="Phosphorylase Kinase, domain 1"/>
    <property type="match status" value="1"/>
</dbReference>
<evidence type="ECO:0000313" key="8">
    <source>
        <dbReference type="EMBL" id="OQS06100.1"/>
    </source>
</evidence>
<keyword evidence="5" id="KW-1133">Transmembrane helix</keyword>
<feature type="binding site" evidence="4">
    <location>
        <position position="291"/>
    </location>
    <ligand>
        <name>ATP</name>
        <dbReference type="ChEBI" id="CHEBI:30616"/>
    </ligand>
</feature>
<evidence type="ECO:0000256" key="1">
    <source>
        <dbReference type="ARBA" id="ARBA00022527"/>
    </source>
</evidence>
<feature type="domain" description="Protein kinase" evidence="7">
    <location>
        <begin position="264"/>
        <end position="523"/>
    </location>
</feature>
<dbReference type="EMBL" id="JNBS01000374">
    <property type="protein sequence ID" value="OQS06100.1"/>
    <property type="molecule type" value="Genomic_DNA"/>
</dbReference>
<gene>
    <name evidence="8" type="ORF">THRCLA_01837</name>
</gene>
<keyword evidence="8" id="KW-0418">Kinase</keyword>
<proteinExistence type="predicted"/>
<dbReference type="SMART" id="SM00220">
    <property type="entry name" value="S_TKc"/>
    <property type="match status" value="2"/>
</dbReference>
<dbReference type="PANTHER" id="PTHR44329">
    <property type="entry name" value="SERINE/THREONINE-PROTEIN KINASE TNNI3K-RELATED"/>
    <property type="match status" value="1"/>
</dbReference>
<dbReference type="Pfam" id="PF00069">
    <property type="entry name" value="Pkinase"/>
    <property type="match status" value="1"/>
</dbReference>
<dbReference type="STRING" id="74557.A0A1W0A7W7"/>
<protein>
    <submittedName>
        <fullName evidence="8">Kinase</fullName>
    </submittedName>
</protein>
<dbReference type="InterPro" id="IPR017441">
    <property type="entry name" value="Protein_kinase_ATP_BS"/>
</dbReference>
<keyword evidence="3 4" id="KW-0067">ATP-binding</keyword>
<dbReference type="SUPFAM" id="SSF56112">
    <property type="entry name" value="Protein kinase-like (PK-like)"/>
    <property type="match status" value="2"/>
</dbReference>
<dbReference type="PROSITE" id="PS00107">
    <property type="entry name" value="PROTEIN_KINASE_ATP"/>
    <property type="match status" value="2"/>
</dbReference>
<name>A0A1W0A7W7_9STRA</name>
<keyword evidence="8" id="KW-0808">Transferase</keyword>
<feature type="binding site" evidence="4">
    <location>
        <position position="808"/>
    </location>
    <ligand>
        <name>ATP</name>
        <dbReference type="ChEBI" id="CHEBI:30616"/>
    </ligand>
</feature>
<dbReference type="Gene3D" id="2.60.20.10">
    <property type="entry name" value="Crystallins"/>
    <property type="match status" value="2"/>
</dbReference>